<dbReference type="STRING" id="1286171.EAL2_c17270"/>
<protein>
    <recommendedName>
        <fullName evidence="2">Copper amine oxidase-like N-terminal domain-containing protein</fullName>
    </recommendedName>
</protein>
<dbReference type="KEGG" id="eac:EAL2_c17270"/>
<keyword evidence="4" id="KW-1185">Reference proteome</keyword>
<dbReference type="SUPFAM" id="SSF55383">
    <property type="entry name" value="Copper amine oxidase, domain N"/>
    <property type="match status" value="1"/>
</dbReference>
<proteinExistence type="predicted"/>
<organism evidence="3 4">
    <name type="scientific">Peptoclostridium acidaminophilum DSM 3953</name>
    <dbReference type="NCBI Taxonomy" id="1286171"/>
    <lineage>
        <taxon>Bacteria</taxon>
        <taxon>Bacillati</taxon>
        <taxon>Bacillota</taxon>
        <taxon>Clostridia</taxon>
        <taxon>Peptostreptococcales</taxon>
        <taxon>Peptoclostridiaceae</taxon>
        <taxon>Peptoclostridium</taxon>
    </lineage>
</organism>
<sequence>MKKFVVTAITLAAVSGAAFAYEGEIKEIAAHINEQINVYIDGEQAGEEFAPIIYEGRAYMPIRAVSEKLGIKIYWNEEQKSIELGAKKDAYQLTAADYEDRFYSEFTSDKELLTLGGNSSDYGIIFRRDYGDFGDYEGGYVNYAAVVKPGGNHTKFGGTIRMENNTNAEKVLFKFYENYVEDRLIKEIEVKRGEDVQFEIDISSVDKLYIYQRSEDRLEKFSDPVKMIIAEPYFK</sequence>
<dbReference type="OrthoDB" id="9780101at2"/>
<evidence type="ECO:0000313" key="3">
    <source>
        <dbReference type="EMBL" id="AHM57022.1"/>
    </source>
</evidence>
<feature type="domain" description="Copper amine oxidase-like N-terminal" evidence="2">
    <location>
        <begin position="40"/>
        <end position="95"/>
    </location>
</feature>
<keyword evidence="1" id="KW-0732">Signal</keyword>
<dbReference type="eggNOG" id="ENOG50331RN">
    <property type="taxonomic scope" value="Bacteria"/>
</dbReference>
<gene>
    <name evidence="3" type="ORF">EAL2_c17270</name>
</gene>
<dbReference type="RefSeq" id="WP_025435986.1">
    <property type="nucleotide sequence ID" value="NZ_CP007452.1"/>
</dbReference>
<dbReference type="AlphaFoldDB" id="W8TLF0"/>
<feature type="chain" id="PRO_5004913137" description="Copper amine oxidase-like N-terminal domain-containing protein" evidence="1">
    <location>
        <begin position="21"/>
        <end position="235"/>
    </location>
</feature>
<dbReference type="Pfam" id="PF07833">
    <property type="entry name" value="Cu_amine_oxidN1"/>
    <property type="match status" value="1"/>
</dbReference>
<evidence type="ECO:0000259" key="2">
    <source>
        <dbReference type="Pfam" id="PF07833"/>
    </source>
</evidence>
<dbReference type="HOGENOM" id="CLU_1178774_0_0_9"/>
<evidence type="ECO:0000313" key="4">
    <source>
        <dbReference type="Proteomes" id="UP000019591"/>
    </source>
</evidence>
<evidence type="ECO:0000256" key="1">
    <source>
        <dbReference type="SAM" id="SignalP"/>
    </source>
</evidence>
<name>W8TLF0_PEPAC</name>
<feature type="signal peptide" evidence="1">
    <location>
        <begin position="1"/>
        <end position="20"/>
    </location>
</feature>
<reference evidence="3 4" key="1">
    <citation type="journal article" date="2014" name="Genome Announc.">
        <title>Complete Genome Sequence of Amino Acid-Utilizing Eubacterium acidaminophilum al-2 (DSM 3953).</title>
        <authorList>
            <person name="Poehlein A."/>
            <person name="Andreesen J.R."/>
            <person name="Daniel R."/>
        </authorList>
    </citation>
    <scope>NUCLEOTIDE SEQUENCE [LARGE SCALE GENOMIC DNA]</scope>
    <source>
        <strain evidence="3 4">DSM 3953</strain>
    </source>
</reference>
<accession>W8TLF0</accession>
<dbReference type="EMBL" id="CP007452">
    <property type="protein sequence ID" value="AHM57022.1"/>
    <property type="molecule type" value="Genomic_DNA"/>
</dbReference>
<dbReference type="InterPro" id="IPR012854">
    <property type="entry name" value="Cu_amine_oxidase-like_N"/>
</dbReference>
<dbReference type="InterPro" id="IPR036582">
    <property type="entry name" value="Mao_N_sf"/>
</dbReference>
<dbReference type="Proteomes" id="UP000019591">
    <property type="component" value="Chromosome"/>
</dbReference>
<dbReference type="PATRIC" id="fig|1286171.3.peg.1686"/>